<evidence type="ECO:0000259" key="8">
    <source>
        <dbReference type="Pfam" id="PF00905"/>
    </source>
</evidence>
<feature type="domain" description="Penicillin-binding protein transpeptidase" evidence="8">
    <location>
        <begin position="217"/>
        <end position="524"/>
    </location>
</feature>
<reference evidence="9 10" key="1">
    <citation type="submission" date="2022-06" db="EMBL/GenBank/DDBJ databases">
        <title>Isolation of gut microbiota from human fecal samples.</title>
        <authorList>
            <person name="Pamer E.G."/>
            <person name="Barat B."/>
            <person name="Waligurski E."/>
            <person name="Medina S."/>
            <person name="Paddock L."/>
            <person name="Mostad J."/>
        </authorList>
    </citation>
    <scope>NUCLEOTIDE SEQUENCE [LARGE SCALE GENOMIC DNA]</scope>
    <source>
        <strain evidence="9 10">DFI.9.73</strain>
    </source>
</reference>
<dbReference type="SUPFAM" id="SSF56601">
    <property type="entry name" value="beta-lactamase/transpeptidase-like"/>
    <property type="match status" value="1"/>
</dbReference>
<feature type="signal peptide" evidence="7">
    <location>
        <begin position="1"/>
        <end position="29"/>
    </location>
</feature>
<evidence type="ECO:0000256" key="2">
    <source>
        <dbReference type="ARBA" id="ARBA00007898"/>
    </source>
</evidence>
<dbReference type="EMBL" id="JANFZH010000001">
    <property type="protein sequence ID" value="MCQ4838440.1"/>
    <property type="molecule type" value="Genomic_DNA"/>
</dbReference>
<accession>A0ABT1RVR8</accession>
<dbReference type="Proteomes" id="UP001524473">
    <property type="component" value="Unassembled WGS sequence"/>
</dbReference>
<evidence type="ECO:0000256" key="5">
    <source>
        <dbReference type="ARBA" id="ARBA00022801"/>
    </source>
</evidence>
<dbReference type="Gene3D" id="3.90.1310.10">
    <property type="entry name" value="Penicillin-binding protein 2a (Domain 2)"/>
    <property type="match status" value="1"/>
</dbReference>
<organism evidence="9 10">
    <name type="scientific">Neglectibacter timonensis</name>
    <dbReference type="NCBI Taxonomy" id="1776382"/>
    <lineage>
        <taxon>Bacteria</taxon>
        <taxon>Bacillati</taxon>
        <taxon>Bacillota</taxon>
        <taxon>Clostridia</taxon>
        <taxon>Eubacteriales</taxon>
        <taxon>Oscillospiraceae</taxon>
        <taxon>Neglectibacter</taxon>
    </lineage>
</organism>
<evidence type="ECO:0000256" key="7">
    <source>
        <dbReference type="SAM" id="SignalP"/>
    </source>
</evidence>
<dbReference type="SUPFAM" id="SSF56519">
    <property type="entry name" value="Penicillin binding protein dimerisation domain"/>
    <property type="match status" value="1"/>
</dbReference>
<comment type="similarity">
    <text evidence="2">Belongs to the class-D beta-lactamase family.</text>
</comment>
<evidence type="ECO:0000256" key="6">
    <source>
        <dbReference type="ARBA" id="ARBA00023251"/>
    </source>
</evidence>
<evidence type="ECO:0000256" key="3">
    <source>
        <dbReference type="ARBA" id="ARBA00012865"/>
    </source>
</evidence>
<dbReference type="InterPro" id="IPR001460">
    <property type="entry name" value="PCN-bd_Tpept"/>
</dbReference>
<keyword evidence="6" id="KW-0046">Antibiotic resistance</keyword>
<protein>
    <recommendedName>
        <fullName evidence="3">beta-lactamase</fullName>
        <ecNumber evidence="3">3.5.2.6</ecNumber>
    </recommendedName>
</protein>
<feature type="chain" id="PRO_5045130987" description="beta-lactamase" evidence="7">
    <location>
        <begin position="30"/>
        <end position="532"/>
    </location>
</feature>
<dbReference type="InterPro" id="IPR012338">
    <property type="entry name" value="Beta-lactam/transpept-like"/>
</dbReference>
<keyword evidence="4 7" id="KW-0732">Signal</keyword>
<dbReference type="InterPro" id="IPR036138">
    <property type="entry name" value="PBP_dimer_sf"/>
</dbReference>
<dbReference type="Pfam" id="PF00905">
    <property type="entry name" value="Transpeptidase"/>
    <property type="match status" value="1"/>
</dbReference>
<evidence type="ECO:0000256" key="1">
    <source>
        <dbReference type="ARBA" id="ARBA00001526"/>
    </source>
</evidence>
<dbReference type="EC" id="3.5.2.6" evidence="3"/>
<comment type="caution">
    <text evidence="9">The sequence shown here is derived from an EMBL/GenBank/DDBJ whole genome shotgun (WGS) entry which is preliminary data.</text>
</comment>
<comment type="catalytic activity">
    <reaction evidence="1">
        <text>a beta-lactam + H2O = a substituted beta-amino acid</text>
        <dbReference type="Rhea" id="RHEA:20401"/>
        <dbReference type="ChEBI" id="CHEBI:15377"/>
        <dbReference type="ChEBI" id="CHEBI:35627"/>
        <dbReference type="ChEBI" id="CHEBI:140347"/>
        <dbReference type="EC" id="3.5.2.6"/>
    </reaction>
</comment>
<gene>
    <name evidence="9" type="ORF">NE695_00755</name>
</gene>
<sequence length="532" mass="56490">MKKKAYAFFCVLMALLCAACLSIVNVSSGAEYVMAAGSQSIYRLDVAKARGSIYDCNLQPLVGEKKQNVAAVAPTIESIGALDQATEGEKRGYLANALENGKPFAMELSRKIKDSCINFFQVPERYSEEQLAPHVVGYVDGTGHGVTGVELAMDDLLGRSSGEVTVYYQVDALGRVIPGAEKKIVDTLEETKAGVVLTLDSKIQRLVQDASEKLEKGAVVVTEVPDGEIRALASVPGYSPNDVGSAAANEDSPLVNRAFSAYSPGSVFKLVTAAEELEEDSYGYDFTCTGSINAGGLMFHCINSTAHGRVNLSTALQKSCNCYFVAAARALGPQAVLGMAYNLGFGASQEFGRGLYTNTGVLPALEELDNARALANFSFGQGDLTVTPMQVAGMMNCIASGGTYSTLKLISGTADSSLNVTPVESAAERTVQVMERSTALRLQSYLEGVALYGTANPGAPGNCTAGIKTGTAQTGVYENGEELLHFWYSGYIEDENGPRYTVTVLREATPDDKGVTAQVFREIAEGIAEQYF</sequence>
<dbReference type="Gene3D" id="3.40.710.10">
    <property type="entry name" value="DD-peptidase/beta-lactamase superfamily"/>
    <property type="match status" value="1"/>
</dbReference>
<dbReference type="RefSeq" id="WP_066863479.1">
    <property type="nucleotide sequence ID" value="NZ_CABKVV010000013.1"/>
</dbReference>
<keyword evidence="5" id="KW-0378">Hydrolase</keyword>
<keyword evidence="10" id="KW-1185">Reference proteome</keyword>
<evidence type="ECO:0000313" key="9">
    <source>
        <dbReference type="EMBL" id="MCQ4838440.1"/>
    </source>
</evidence>
<dbReference type="PANTHER" id="PTHR30627:SF6">
    <property type="entry name" value="BETA-LACTAMASE YBXI-RELATED"/>
    <property type="match status" value="1"/>
</dbReference>
<name>A0ABT1RVR8_9FIRM</name>
<dbReference type="PANTHER" id="PTHR30627">
    <property type="entry name" value="PEPTIDOGLYCAN D,D-TRANSPEPTIDASE"/>
    <property type="match status" value="1"/>
</dbReference>
<proteinExistence type="inferred from homology"/>
<dbReference type="GeneID" id="90532274"/>
<dbReference type="InterPro" id="IPR050515">
    <property type="entry name" value="Beta-lactam/transpept"/>
</dbReference>
<evidence type="ECO:0000313" key="10">
    <source>
        <dbReference type="Proteomes" id="UP001524473"/>
    </source>
</evidence>
<evidence type="ECO:0000256" key="4">
    <source>
        <dbReference type="ARBA" id="ARBA00022729"/>
    </source>
</evidence>